<protein>
    <submittedName>
        <fullName evidence="2">Antibiotic biosynthesis monooxygenase</fullName>
    </submittedName>
</protein>
<dbReference type="KEGG" id="gur:Gura_0569"/>
<dbReference type="SUPFAM" id="SSF54909">
    <property type="entry name" value="Dimeric alpha+beta barrel"/>
    <property type="match status" value="1"/>
</dbReference>
<evidence type="ECO:0000313" key="3">
    <source>
        <dbReference type="Proteomes" id="UP000006695"/>
    </source>
</evidence>
<dbReference type="EMBL" id="CP000698">
    <property type="protein sequence ID" value="ABQ24781.1"/>
    <property type="molecule type" value="Genomic_DNA"/>
</dbReference>
<dbReference type="InterPro" id="IPR011008">
    <property type="entry name" value="Dimeric_a/b-barrel"/>
</dbReference>
<dbReference type="GO" id="GO:0005829">
    <property type="term" value="C:cytosol"/>
    <property type="evidence" value="ECO:0007669"/>
    <property type="project" value="TreeGrafter"/>
</dbReference>
<keyword evidence="2" id="KW-0503">Monooxygenase</keyword>
<dbReference type="AlphaFoldDB" id="A5GCB8"/>
<dbReference type="Proteomes" id="UP000006695">
    <property type="component" value="Chromosome"/>
</dbReference>
<reference evidence="2 3" key="1">
    <citation type="submission" date="2007-05" db="EMBL/GenBank/DDBJ databases">
        <title>Complete sequence of Geobacter uraniireducens Rf4.</title>
        <authorList>
            <consortium name="US DOE Joint Genome Institute"/>
            <person name="Copeland A."/>
            <person name="Lucas S."/>
            <person name="Lapidus A."/>
            <person name="Barry K."/>
            <person name="Detter J.C."/>
            <person name="Glavina del Rio T."/>
            <person name="Hammon N."/>
            <person name="Israni S."/>
            <person name="Dalin E."/>
            <person name="Tice H."/>
            <person name="Pitluck S."/>
            <person name="Chertkov O."/>
            <person name="Brettin T."/>
            <person name="Bruce D."/>
            <person name="Han C."/>
            <person name="Schmutz J."/>
            <person name="Larimer F."/>
            <person name="Land M."/>
            <person name="Hauser L."/>
            <person name="Kyrpides N."/>
            <person name="Mikhailova N."/>
            <person name="Shelobolina E."/>
            <person name="Aklujkar M."/>
            <person name="Lovley D."/>
            <person name="Richardson P."/>
        </authorList>
    </citation>
    <scope>NUCLEOTIDE SEQUENCE [LARGE SCALE GENOMIC DNA]</scope>
    <source>
        <strain evidence="2 3">Rf4</strain>
    </source>
</reference>
<dbReference type="Pfam" id="PF03992">
    <property type="entry name" value="ABM"/>
    <property type="match status" value="1"/>
</dbReference>
<dbReference type="PANTHER" id="PTHR33336:SF3">
    <property type="entry name" value="ABM DOMAIN-CONTAINING PROTEIN"/>
    <property type="match status" value="1"/>
</dbReference>
<dbReference type="STRING" id="351605.Gura_0569"/>
<dbReference type="RefSeq" id="WP_011937506.1">
    <property type="nucleotide sequence ID" value="NC_009483.1"/>
</dbReference>
<accession>A5GCB8</accession>
<keyword evidence="2" id="KW-0560">Oxidoreductase</keyword>
<keyword evidence="3" id="KW-1185">Reference proteome</keyword>
<dbReference type="PANTHER" id="PTHR33336">
    <property type="entry name" value="QUINOL MONOOXYGENASE YGIN-RELATED"/>
    <property type="match status" value="1"/>
</dbReference>
<sequence>MNITVVAKIVARKDAVEAVKAELLKLIAPTRKESGCIEYKLHQDNDDPAVFVFYETWESAASLGEHINTEHYKAYVGAVASMIEGKTVHKMTRIA</sequence>
<dbReference type="GO" id="GO:0004497">
    <property type="term" value="F:monooxygenase activity"/>
    <property type="evidence" value="ECO:0007669"/>
    <property type="project" value="UniProtKB-KW"/>
</dbReference>
<gene>
    <name evidence="2" type="ordered locus">Gura_0569</name>
</gene>
<feature type="domain" description="ABM" evidence="1">
    <location>
        <begin position="3"/>
        <end position="91"/>
    </location>
</feature>
<name>A5GCB8_GEOUR</name>
<proteinExistence type="predicted"/>
<dbReference type="Gene3D" id="3.30.70.100">
    <property type="match status" value="1"/>
</dbReference>
<dbReference type="InterPro" id="IPR050744">
    <property type="entry name" value="AI-2_Isomerase_LsrG"/>
</dbReference>
<dbReference type="HOGENOM" id="CLU_131496_11_1_7"/>
<dbReference type="InterPro" id="IPR007138">
    <property type="entry name" value="ABM_dom"/>
</dbReference>
<dbReference type="PROSITE" id="PS51725">
    <property type="entry name" value="ABM"/>
    <property type="match status" value="1"/>
</dbReference>
<evidence type="ECO:0000313" key="2">
    <source>
        <dbReference type="EMBL" id="ABQ24781.1"/>
    </source>
</evidence>
<evidence type="ECO:0000259" key="1">
    <source>
        <dbReference type="PROSITE" id="PS51725"/>
    </source>
</evidence>
<dbReference type="OrthoDB" id="287932at2"/>
<organism evidence="2 3">
    <name type="scientific">Geotalea uraniireducens (strain Rf4)</name>
    <name type="common">Geobacter uraniireducens</name>
    <dbReference type="NCBI Taxonomy" id="351605"/>
    <lineage>
        <taxon>Bacteria</taxon>
        <taxon>Pseudomonadati</taxon>
        <taxon>Thermodesulfobacteriota</taxon>
        <taxon>Desulfuromonadia</taxon>
        <taxon>Geobacterales</taxon>
        <taxon>Geobacteraceae</taxon>
        <taxon>Geotalea</taxon>
    </lineage>
</organism>